<dbReference type="Proteomes" id="UP000176988">
    <property type="component" value="Unassembled WGS sequence"/>
</dbReference>
<dbReference type="EMBL" id="MGFG01000023">
    <property type="protein sequence ID" value="OGM00815.1"/>
    <property type="molecule type" value="Genomic_DNA"/>
</dbReference>
<keyword evidence="1" id="KW-1133">Transmembrane helix</keyword>
<gene>
    <name evidence="2" type="ORF">A2480_01230</name>
</gene>
<accession>A0A1F7WFI9</accession>
<reference evidence="2 3" key="1">
    <citation type="journal article" date="2016" name="Nat. Commun.">
        <title>Thousands of microbial genomes shed light on interconnected biogeochemical processes in an aquifer system.</title>
        <authorList>
            <person name="Anantharaman K."/>
            <person name="Brown C.T."/>
            <person name="Hug L.A."/>
            <person name="Sharon I."/>
            <person name="Castelle C.J."/>
            <person name="Probst A.J."/>
            <person name="Thomas B.C."/>
            <person name="Singh A."/>
            <person name="Wilkins M.J."/>
            <person name="Karaoz U."/>
            <person name="Brodie E.L."/>
            <person name="Williams K.H."/>
            <person name="Hubbard S.S."/>
            <person name="Banfield J.F."/>
        </authorList>
    </citation>
    <scope>NUCLEOTIDE SEQUENCE [LARGE SCALE GENOMIC DNA]</scope>
</reference>
<dbReference type="STRING" id="1802424.A2480_01230"/>
<evidence type="ECO:0000313" key="3">
    <source>
        <dbReference type="Proteomes" id="UP000176988"/>
    </source>
</evidence>
<feature type="transmembrane region" description="Helical" evidence="1">
    <location>
        <begin position="12"/>
        <end position="31"/>
    </location>
</feature>
<dbReference type="Gene3D" id="2.160.20.110">
    <property type="match status" value="1"/>
</dbReference>
<organism evidence="2 3">
    <name type="scientific">Candidatus Uhrbacteria bacterium RIFOXYC2_FULL_47_19</name>
    <dbReference type="NCBI Taxonomy" id="1802424"/>
    <lineage>
        <taxon>Bacteria</taxon>
        <taxon>Candidatus Uhriibacteriota</taxon>
    </lineage>
</organism>
<evidence type="ECO:0000256" key="1">
    <source>
        <dbReference type="SAM" id="Phobius"/>
    </source>
</evidence>
<comment type="caution">
    <text evidence="2">The sequence shown here is derived from an EMBL/GenBank/DDBJ whole genome shotgun (WGS) entry which is preliminary data.</text>
</comment>
<proteinExistence type="predicted"/>
<evidence type="ECO:0000313" key="2">
    <source>
        <dbReference type="EMBL" id="OGM00815.1"/>
    </source>
</evidence>
<protein>
    <submittedName>
        <fullName evidence="2">Uncharacterized protein</fullName>
    </submittedName>
</protein>
<sequence>MELKVDSKNKLRFWSVTSVVAVILFSFLGIFHAETVLAAGFAGGTGSVGDPYQISTCVQLQEMQNYRSSFFVLTGDIDCSATSGWNGGAGFVPVGSSYSVPFSGGFDGGNYTISDLYINLPATDNVGLFGYVMSSQNNYIKDLKLSNVTIIGKPMSVH</sequence>
<keyword evidence="1" id="KW-0812">Transmembrane</keyword>
<keyword evidence="1" id="KW-0472">Membrane</keyword>
<name>A0A1F7WFI9_9BACT</name>
<dbReference type="AlphaFoldDB" id="A0A1F7WFI9"/>